<sequence>MRREKPPSSDSAPDFYTVYELAHLLKVTPATVRNWTRAGRLVSIRLSPASIRYGRHDVVAFLAASCNREAE</sequence>
<dbReference type="InterPro" id="IPR009061">
    <property type="entry name" value="DNA-bd_dom_put_sf"/>
</dbReference>
<dbReference type="Proteomes" id="UP001155241">
    <property type="component" value="Unassembled WGS sequence"/>
</dbReference>
<dbReference type="InterPro" id="IPR041657">
    <property type="entry name" value="HTH_17"/>
</dbReference>
<dbReference type="RefSeq" id="WP_252851453.1">
    <property type="nucleotide sequence ID" value="NZ_JAMXLR010000023.1"/>
</dbReference>
<evidence type="ECO:0000259" key="1">
    <source>
        <dbReference type="Pfam" id="PF12728"/>
    </source>
</evidence>
<protein>
    <submittedName>
        <fullName evidence="2">Helix-turn-helix domain-containing protein</fullName>
    </submittedName>
</protein>
<accession>A0A9X2JF54</accession>
<dbReference type="AlphaFoldDB" id="A0A9X2JF54"/>
<dbReference type="Pfam" id="PF12728">
    <property type="entry name" value="HTH_17"/>
    <property type="match status" value="1"/>
</dbReference>
<gene>
    <name evidence="2" type="ORF">NG895_05450</name>
</gene>
<evidence type="ECO:0000313" key="3">
    <source>
        <dbReference type="Proteomes" id="UP001155241"/>
    </source>
</evidence>
<organism evidence="2 3">
    <name type="scientific">Aeoliella straminimaris</name>
    <dbReference type="NCBI Taxonomy" id="2954799"/>
    <lineage>
        <taxon>Bacteria</taxon>
        <taxon>Pseudomonadati</taxon>
        <taxon>Planctomycetota</taxon>
        <taxon>Planctomycetia</taxon>
        <taxon>Pirellulales</taxon>
        <taxon>Lacipirellulaceae</taxon>
        <taxon>Aeoliella</taxon>
    </lineage>
</organism>
<reference evidence="2" key="1">
    <citation type="submission" date="2022-06" db="EMBL/GenBank/DDBJ databases">
        <title>Aeoliella straminimaris, a novel planctomycete from sediments.</title>
        <authorList>
            <person name="Vitorino I.R."/>
            <person name="Lage O.M."/>
        </authorList>
    </citation>
    <scope>NUCLEOTIDE SEQUENCE</scope>
    <source>
        <strain evidence="2">ICT_H6.2</strain>
    </source>
</reference>
<dbReference type="EMBL" id="JAMXLR010000023">
    <property type="protein sequence ID" value="MCO6043346.1"/>
    <property type="molecule type" value="Genomic_DNA"/>
</dbReference>
<name>A0A9X2JF54_9BACT</name>
<dbReference type="SUPFAM" id="SSF46955">
    <property type="entry name" value="Putative DNA-binding domain"/>
    <property type="match status" value="1"/>
</dbReference>
<evidence type="ECO:0000313" key="2">
    <source>
        <dbReference type="EMBL" id="MCO6043346.1"/>
    </source>
</evidence>
<keyword evidence="3" id="KW-1185">Reference proteome</keyword>
<feature type="domain" description="Helix-turn-helix" evidence="1">
    <location>
        <begin position="15"/>
        <end position="64"/>
    </location>
</feature>
<comment type="caution">
    <text evidence="2">The sequence shown here is derived from an EMBL/GenBank/DDBJ whole genome shotgun (WGS) entry which is preliminary data.</text>
</comment>
<proteinExistence type="predicted"/>